<dbReference type="InterPro" id="IPR003593">
    <property type="entry name" value="AAA+_ATPase"/>
</dbReference>
<dbReference type="EMBL" id="CP010904">
    <property type="protein sequence ID" value="AKJ65582.1"/>
    <property type="molecule type" value="Genomic_DNA"/>
</dbReference>
<dbReference type="RefSeq" id="WP_201774637.1">
    <property type="nucleotide sequence ID" value="NZ_CP010904.1"/>
</dbReference>
<keyword evidence="5" id="KW-0378">Hydrolase</keyword>
<dbReference type="CDD" id="cd03230">
    <property type="entry name" value="ABC_DR_subfamily_A"/>
    <property type="match status" value="1"/>
</dbReference>
<feature type="domain" description="ABC transporter" evidence="4">
    <location>
        <begin position="10"/>
        <end position="244"/>
    </location>
</feature>
<dbReference type="Proteomes" id="UP000035268">
    <property type="component" value="Chromosome"/>
</dbReference>
<keyword evidence="6" id="KW-1185">Reference proteome</keyword>
<dbReference type="Pfam" id="PF00005">
    <property type="entry name" value="ABC_tran"/>
    <property type="match status" value="1"/>
</dbReference>
<evidence type="ECO:0000259" key="4">
    <source>
        <dbReference type="PROSITE" id="PS50893"/>
    </source>
</evidence>
<keyword evidence="3 5" id="KW-0067">ATP-binding</keyword>
<accession>A0A0G3EJG3</accession>
<dbReference type="InterPro" id="IPR027417">
    <property type="entry name" value="P-loop_NTPase"/>
</dbReference>
<dbReference type="PANTHER" id="PTHR42939">
    <property type="entry name" value="ABC TRANSPORTER ATP-BINDING PROTEIN ALBC-RELATED"/>
    <property type="match status" value="1"/>
</dbReference>
<name>A0A0G3EJG3_9BACT</name>
<gene>
    <name evidence="5" type="primary">yxlF_2</name>
    <name evidence="5" type="ORF">L21SP4_02356</name>
</gene>
<sequence>MNSMQSESVVRAAGLTRIFRDFWRRPKVRAVDDVSFEVRRGEVFGLLGPNGSGKTTAIKMILGLLHPTSGSLEVLGRPPRDVRAKHELGYLPEESALYPYLSAEETLHFYGKLFDLPREERRRRVDQLVDMTGLAAARHRPVGEFSKGMTRRVGLAQALINDPALILLDEPTSGLDPLGRRQVKDIIRTLASRGKSVLVSSHLLAEIEDVCDRIAILYDGRIRASGALDELLEERQRYLLDLPAMPPAELEALLEDLAGRLGERPGLAHPRIDLERYFLDVVARARGGGGGEGAMAAYLSHSAEDGEGPGEARPDNA</sequence>
<dbReference type="PATRIC" id="fig|1609981.3.peg.2455"/>
<evidence type="ECO:0000313" key="5">
    <source>
        <dbReference type="EMBL" id="AKJ65582.1"/>
    </source>
</evidence>
<dbReference type="PANTHER" id="PTHR42939:SF1">
    <property type="entry name" value="ABC TRANSPORTER ATP-BINDING PROTEIN ALBC-RELATED"/>
    <property type="match status" value="1"/>
</dbReference>
<evidence type="ECO:0000256" key="2">
    <source>
        <dbReference type="ARBA" id="ARBA00022741"/>
    </source>
</evidence>
<keyword evidence="2" id="KW-0547">Nucleotide-binding</keyword>
<dbReference type="EC" id="3.6.3.-" evidence="5"/>
<organism evidence="5 6">
    <name type="scientific">Kiritimatiella glycovorans</name>
    <dbReference type="NCBI Taxonomy" id="1307763"/>
    <lineage>
        <taxon>Bacteria</taxon>
        <taxon>Pseudomonadati</taxon>
        <taxon>Kiritimatiellota</taxon>
        <taxon>Kiritimatiellia</taxon>
        <taxon>Kiritimatiellales</taxon>
        <taxon>Kiritimatiellaceae</taxon>
        <taxon>Kiritimatiella</taxon>
    </lineage>
</organism>
<dbReference type="AlphaFoldDB" id="A0A0G3EJG3"/>
<dbReference type="Gene3D" id="3.40.50.300">
    <property type="entry name" value="P-loop containing nucleotide triphosphate hydrolases"/>
    <property type="match status" value="1"/>
</dbReference>
<reference evidence="5 6" key="2">
    <citation type="journal article" date="2016" name="ISME J.">
        <title>Characterization of the first cultured representative of Verrucomicrobia subdivision 5 indicates the proposal of a novel phylum.</title>
        <authorList>
            <person name="Spring S."/>
            <person name="Bunk B."/>
            <person name="Sproer C."/>
            <person name="Schumann P."/>
            <person name="Rohde M."/>
            <person name="Tindall B.J."/>
            <person name="Klenk H.P."/>
        </authorList>
    </citation>
    <scope>NUCLEOTIDE SEQUENCE [LARGE SCALE GENOMIC DNA]</scope>
    <source>
        <strain evidence="5 6">L21-Fru-AB</strain>
    </source>
</reference>
<dbReference type="KEGG" id="vbl:L21SP4_02356"/>
<reference evidence="6" key="1">
    <citation type="submission" date="2015-02" db="EMBL/GenBank/DDBJ databases">
        <title>Description and complete genome sequence of the first cultured representative of the subdivision 5 of the Verrucomicrobia phylum.</title>
        <authorList>
            <person name="Spring S."/>
            <person name="Bunk B."/>
            <person name="Sproer C."/>
            <person name="Klenk H.-P."/>
        </authorList>
    </citation>
    <scope>NUCLEOTIDE SEQUENCE [LARGE SCALE GENOMIC DNA]</scope>
    <source>
        <strain evidence="6">L21-Fru-AB</strain>
    </source>
</reference>
<dbReference type="InterPro" id="IPR051782">
    <property type="entry name" value="ABC_Transporter_VariousFunc"/>
</dbReference>
<dbReference type="InterPro" id="IPR003439">
    <property type="entry name" value="ABC_transporter-like_ATP-bd"/>
</dbReference>
<dbReference type="STRING" id="1307763.L21SP4_02356"/>
<keyword evidence="1" id="KW-0813">Transport</keyword>
<evidence type="ECO:0000313" key="6">
    <source>
        <dbReference type="Proteomes" id="UP000035268"/>
    </source>
</evidence>
<proteinExistence type="predicted"/>
<dbReference type="SUPFAM" id="SSF52540">
    <property type="entry name" value="P-loop containing nucleoside triphosphate hydrolases"/>
    <property type="match status" value="1"/>
</dbReference>
<evidence type="ECO:0000256" key="1">
    <source>
        <dbReference type="ARBA" id="ARBA00022448"/>
    </source>
</evidence>
<dbReference type="SMART" id="SM00382">
    <property type="entry name" value="AAA"/>
    <property type="match status" value="1"/>
</dbReference>
<protein>
    <submittedName>
        <fullName evidence="5">Putative ABC transporter ATP-binding protein YxlF</fullName>
        <ecNumber evidence="5">3.6.3.-</ecNumber>
    </submittedName>
</protein>
<dbReference type="PROSITE" id="PS50893">
    <property type="entry name" value="ABC_TRANSPORTER_2"/>
    <property type="match status" value="1"/>
</dbReference>
<dbReference type="GO" id="GO:0005524">
    <property type="term" value="F:ATP binding"/>
    <property type="evidence" value="ECO:0007669"/>
    <property type="project" value="UniProtKB-KW"/>
</dbReference>
<evidence type="ECO:0000256" key="3">
    <source>
        <dbReference type="ARBA" id="ARBA00022840"/>
    </source>
</evidence>
<dbReference type="GO" id="GO:0016887">
    <property type="term" value="F:ATP hydrolysis activity"/>
    <property type="evidence" value="ECO:0007669"/>
    <property type="project" value="InterPro"/>
</dbReference>